<reference evidence="2 3" key="1">
    <citation type="submission" date="2014-04" db="EMBL/GenBank/DDBJ databases">
        <authorList>
            <consortium name="DOE Joint Genome Institute"/>
            <person name="Kuo A."/>
            <person name="Kohler A."/>
            <person name="Nagy L.G."/>
            <person name="Floudas D."/>
            <person name="Copeland A."/>
            <person name="Barry K.W."/>
            <person name="Cichocki N."/>
            <person name="Veneault-Fourrey C."/>
            <person name="LaButti K."/>
            <person name="Lindquist E.A."/>
            <person name="Lipzen A."/>
            <person name="Lundell T."/>
            <person name="Morin E."/>
            <person name="Murat C."/>
            <person name="Sun H."/>
            <person name="Tunlid A."/>
            <person name="Henrissat B."/>
            <person name="Grigoriev I.V."/>
            <person name="Hibbett D.S."/>
            <person name="Martin F."/>
            <person name="Nordberg H.P."/>
            <person name="Cantor M.N."/>
            <person name="Hua S.X."/>
        </authorList>
    </citation>
    <scope>NUCLEOTIDE SEQUENCE [LARGE SCALE GENOMIC DNA]</scope>
    <source>
        <strain evidence="2 3">LaAM-08-1</strain>
    </source>
</reference>
<evidence type="ECO:0000256" key="1">
    <source>
        <dbReference type="SAM" id="Phobius"/>
    </source>
</evidence>
<protein>
    <submittedName>
        <fullName evidence="2">Uncharacterized protein</fullName>
    </submittedName>
</protein>
<sequence length="91" mass="10002">MCCTCQLLYHRKNKQGFRKMPKGRRALKPQSRRNCWAASTLTHACLTYILAVLIGAAATDIHCLSSTHSLKTSSKNAASARAQLGLGRLPF</sequence>
<dbReference type="EMBL" id="KN838582">
    <property type="protein sequence ID" value="KIK03274.1"/>
    <property type="molecule type" value="Genomic_DNA"/>
</dbReference>
<keyword evidence="1" id="KW-1133">Transmembrane helix</keyword>
<dbReference type="HOGENOM" id="CLU_2427370_0_0_1"/>
<evidence type="ECO:0000313" key="3">
    <source>
        <dbReference type="Proteomes" id="UP000054477"/>
    </source>
</evidence>
<reference evidence="3" key="2">
    <citation type="submission" date="2015-01" db="EMBL/GenBank/DDBJ databases">
        <title>Evolutionary Origins and Diversification of the Mycorrhizal Mutualists.</title>
        <authorList>
            <consortium name="DOE Joint Genome Institute"/>
            <consortium name="Mycorrhizal Genomics Consortium"/>
            <person name="Kohler A."/>
            <person name="Kuo A."/>
            <person name="Nagy L.G."/>
            <person name="Floudas D."/>
            <person name="Copeland A."/>
            <person name="Barry K.W."/>
            <person name="Cichocki N."/>
            <person name="Veneault-Fourrey C."/>
            <person name="LaButti K."/>
            <person name="Lindquist E.A."/>
            <person name="Lipzen A."/>
            <person name="Lundell T."/>
            <person name="Morin E."/>
            <person name="Murat C."/>
            <person name="Riley R."/>
            <person name="Ohm R."/>
            <person name="Sun H."/>
            <person name="Tunlid A."/>
            <person name="Henrissat B."/>
            <person name="Grigoriev I.V."/>
            <person name="Hibbett D.S."/>
            <person name="Martin F."/>
        </authorList>
    </citation>
    <scope>NUCLEOTIDE SEQUENCE [LARGE SCALE GENOMIC DNA]</scope>
    <source>
        <strain evidence="3">LaAM-08-1</strain>
    </source>
</reference>
<organism evidence="2 3">
    <name type="scientific">Laccaria amethystina LaAM-08-1</name>
    <dbReference type="NCBI Taxonomy" id="1095629"/>
    <lineage>
        <taxon>Eukaryota</taxon>
        <taxon>Fungi</taxon>
        <taxon>Dikarya</taxon>
        <taxon>Basidiomycota</taxon>
        <taxon>Agaricomycotina</taxon>
        <taxon>Agaricomycetes</taxon>
        <taxon>Agaricomycetidae</taxon>
        <taxon>Agaricales</taxon>
        <taxon>Agaricineae</taxon>
        <taxon>Hydnangiaceae</taxon>
        <taxon>Laccaria</taxon>
    </lineage>
</organism>
<evidence type="ECO:0000313" key="2">
    <source>
        <dbReference type="EMBL" id="KIK03274.1"/>
    </source>
</evidence>
<keyword evidence="1" id="KW-0472">Membrane</keyword>
<dbReference type="Proteomes" id="UP000054477">
    <property type="component" value="Unassembled WGS sequence"/>
</dbReference>
<name>A0A0C9XP31_9AGAR</name>
<dbReference type="AlphaFoldDB" id="A0A0C9XP31"/>
<keyword evidence="3" id="KW-1185">Reference proteome</keyword>
<proteinExistence type="predicted"/>
<feature type="transmembrane region" description="Helical" evidence="1">
    <location>
        <begin position="35"/>
        <end position="58"/>
    </location>
</feature>
<keyword evidence="1" id="KW-0812">Transmembrane</keyword>
<accession>A0A0C9XP31</accession>
<gene>
    <name evidence="2" type="ORF">K443DRAFT_485217</name>
</gene>